<comment type="caution">
    <text evidence="1">The sequence shown here is derived from an EMBL/GenBank/DDBJ whole genome shotgun (WGS) entry which is preliminary data.</text>
</comment>
<evidence type="ECO:0000313" key="1">
    <source>
        <dbReference type="EMBL" id="KAK4126134.1"/>
    </source>
</evidence>
<evidence type="ECO:0000313" key="2">
    <source>
        <dbReference type="Proteomes" id="UP001302602"/>
    </source>
</evidence>
<sequence length="185" mass="20093">MGVQYGAHETAWRSGRAPNGWVTSPRFFCLHAAMLPCHHRPIPASLSATALARPHTLINRENRETPGSEPHSGPLKLFYGDPTSSPTPSTTSVKPRFVSLCSSARLPVPSSLVTIHHTISPTPQSTSKSTGGSTHPHLPGCPDLGNVYPCSIWVTSQLHRCLKLAQKPLTCHGYRISPFQQVSYL</sequence>
<dbReference type="EMBL" id="MU853225">
    <property type="protein sequence ID" value="KAK4126134.1"/>
    <property type="molecule type" value="Genomic_DNA"/>
</dbReference>
<dbReference type="RefSeq" id="XP_062649905.1">
    <property type="nucleotide sequence ID" value="XM_062786650.1"/>
</dbReference>
<name>A0AAN6U4S3_9PEZI</name>
<keyword evidence="2" id="KW-1185">Reference proteome</keyword>
<protein>
    <submittedName>
        <fullName evidence="1">Uncharacterized protein</fullName>
    </submittedName>
</protein>
<dbReference type="AlphaFoldDB" id="A0AAN6U4S3"/>
<accession>A0AAN6U4S3</accession>
<reference evidence="1" key="2">
    <citation type="submission" date="2023-05" db="EMBL/GenBank/DDBJ databases">
        <authorList>
            <consortium name="Lawrence Berkeley National Laboratory"/>
            <person name="Steindorff A."/>
            <person name="Hensen N."/>
            <person name="Bonometti L."/>
            <person name="Westerberg I."/>
            <person name="Brannstrom I.O."/>
            <person name="Guillou S."/>
            <person name="Cros-Aarteil S."/>
            <person name="Calhoun S."/>
            <person name="Haridas S."/>
            <person name="Kuo A."/>
            <person name="Mondo S."/>
            <person name="Pangilinan J."/>
            <person name="Riley R."/>
            <person name="Labutti K."/>
            <person name="Andreopoulos B."/>
            <person name="Lipzen A."/>
            <person name="Chen C."/>
            <person name="Yanf M."/>
            <person name="Daum C."/>
            <person name="Ng V."/>
            <person name="Clum A."/>
            <person name="Ohm R."/>
            <person name="Martin F."/>
            <person name="Silar P."/>
            <person name="Natvig D."/>
            <person name="Lalanne C."/>
            <person name="Gautier V."/>
            <person name="Ament-Velasquez S.L."/>
            <person name="Kruys A."/>
            <person name="Hutchinson M.I."/>
            <person name="Powell A.J."/>
            <person name="Barry K."/>
            <person name="Miller A.N."/>
            <person name="Grigoriev I.V."/>
            <person name="Debuchy R."/>
            <person name="Gladieux P."/>
            <person name="Thoren M.H."/>
            <person name="Johannesson H."/>
        </authorList>
    </citation>
    <scope>NUCLEOTIDE SEQUENCE</scope>
    <source>
        <strain evidence="1">CBS 731.68</strain>
    </source>
</reference>
<dbReference type="Proteomes" id="UP001302602">
    <property type="component" value="Unassembled WGS sequence"/>
</dbReference>
<dbReference type="GeneID" id="87823418"/>
<organism evidence="1 2">
    <name type="scientific">Parathielavia appendiculata</name>
    <dbReference type="NCBI Taxonomy" id="2587402"/>
    <lineage>
        <taxon>Eukaryota</taxon>
        <taxon>Fungi</taxon>
        <taxon>Dikarya</taxon>
        <taxon>Ascomycota</taxon>
        <taxon>Pezizomycotina</taxon>
        <taxon>Sordariomycetes</taxon>
        <taxon>Sordariomycetidae</taxon>
        <taxon>Sordariales</taxon>
        <taxon>Chaetomiaceae</taxon>
        <taxon>Parathielavia</taxon>
    </lineage>
</organism>
<gene>
    <name evidence="1" type="ORF">N657DRAFT_294461</name>
</gene>
<reference evidence="1" key="1">
    <citation type="journal article" date="2023" name="Mol. Phylogenet. Evol.">
        <title>Genome-scale phylogeny and comparative genomics of the fungal order Sordariales.</title>
        <authorList>
            <person name="Hensen N."/>
            <person name="Bonometti L."/>
            <person name="Westerberg I."/>
            <person name="Brannstrom I.O."/>
            <person name="Guillou S."/>
            <person name="Cros-Aarteil S."/>
            <person name="Calhoun S."/>
            <person name="Haridas S."/>
            <person name="Kuo A."/>
            <person name="Mondo S."/>
            <person name="Pangilinan J."/>
            <person name="Riley R."/>
            <person name="LaButti K."/>
            <person name="Andreopoulos B."/>
            <person name="Lipzen A."/>
            <person name="Chen C."/>
            <person name="Yan M."/>
            <person name="Daum C."/>
            <person name="Ng V."/>
            <person name="Clum A."/>
            <person name="Steindorff A."/>
            <person name="Ohm R.A."/>
            <person name="Martin F."/>
            <person name="Silar P."/>
            <person name="Natvig D.O."/>
            <person name="Lalanne C."/>
            <person name="Gautier V."/>
            <person name="Ament-Velasquez S.L."/>
            <person name="Kruys A."/>
            <person name="Hutchinson M.I."/>
            <person name="Powell A.J."/>
            <person name="Barry K."/>
            <person name="Miller A.N."/>
            <person name="Grigoriev I.V."/>
            <person name="Debuchy R."/>
            <person name="Gladieux P."/>
            <person name="Hiltunen Thoren M."/>
            <person name="Johannesson H."/>
        </authorList>
    </citation>
    <scope>NUCLEOTIDE SEQUENCE</scope>
    <source>
        <strain evidence="1">CBS 731.68</strain>
    </source>
</reference>
<proteinExistence type="predicted"/>